<sequence>MIWAKLKQEIIIGYLIWVSFFVLIIHIVHESWQKKSVMEQQEAYW</sequence>
<name>K9EGW1_9BACE</name>
<evidence type="ECO:0000256" key="1">
    <source>
        <dbReference type="SAM" id="Phobius"/>
    </source>
</evidence>
<keyword evidence="3" id="KW-1185">Reference proteome</keyword>
<reference evidence="2 3" key="1">
    <citation type="submission" date="2012-09" db="EMBL/GenBank/DDBJ databases">
        <title>The Genome Sequence of Bacteroides oleiciplenus YIT 12058.</title>
        <authorList>
            <consortium name="The Broad Institute Genome Sequencing Platform"/>
            <person name="Earl A."/>
            <person name="Ward D."/>
            <person name="Feldgarden M."/>
            <person name="Gevers D."/>
            <person name="Morotomi M."/>
            <person name="Walker B."/>
            <person name="Young S.K."/>
            <person name="Zeng Q."/>
            <person name="Gargeya S."/>
            <person name="Fitzgerald M."/>
            <person name="Haas B."/>
            <person name="Abouelleil A."/>
            <person name="Alvarado L."/>
            <person name="Arachchi H.M."/>
            <person name="Berlin A.M."/>
            <person name="Chapman S.B."/>
            <person name="Goldberg J."/>
            <person name="Griggs A."/>
            <person name="Gujja S."/>
            <person name="Hansen M."/>
            <person name="Howarth C."/>
            <person name="Imamovic A."/>
            <person name="Larimer J."/>
            <person name="McCowen C."/>
            <person name="Montmayeur A."/>
            <person name="Murphy C."/>
            <person name="Neiman D."/>
            <person name="Pearson M."/>
            <person name="Priest M."/>
            <person name="Roberts A."/>
            <person name="Saif S."/>
            <person name="Shea T."/>
            <person name="Sisk P."/>
            <person name="Sykes S."/>
            <person name="Wortman J."/>
            <person name="Nusbaum C."/>
            <person name="Birren B."/>
        </authorList>
    </citation>
    <scope>NUCLEOTIDE SEQUENCE [LARGE SCALE GENOMIC DNA]</scope>
    <source>
        <strain evidence="2 3">YIT 12058</strain>
    </source>
</reference>
<dbReference type="PATRIC" id="fig|742727.4.peg.4499"/>
<dbReference type="STRING" id="742727.HMPREF9447_04412"/>
<keyword evidence="1" id="KW-0812">Transmembrane</keyword>
<proteinExistence type="predicted"/>
<feature type="transmembrane region" description="Helical" evidence="1">
    <location>
        <begin position="12"/>
        <end position="29"/>
    </location>
</feature>
<dbReference type="AlphaFoldDB" id="K9EGW1"/>
<dbReference type="HOGENOM" id="CLU_3196250_0_0_10"/>
<evidence type="ECO:0000313" key="2">
    <source>
        <dbReference type="EMBL" id="EKU88355.1"/>
    </source>
</evidence>
<evidence type="ECO:0000313" key="3">
    <source>
        <dbReference type="Proteomes" id="UP000009872"/>
    </source>
</evidence>
<organism evidence="2 3">
    <name type="scientific">Bacteroides oleiciplenus YIT 12058</name>
    <dbReference type="NCBI Taxonomy" id="742727"/>
    <lineage>
        <taxon>Bacteria</taxon>
        <taxon>Pseudomonadati</taxon>
        <taxon>Bacteroidota</taxon>
        <taxon>Bacteroidia</taxon>
        <taxon>Bacteroidales</taxon>
        <taxon>Bacteroidaceae</taxon>
        <taxon>Bacteroides</taxon>
    </lineage>
</organism>
<protein>
    <submittedName>
        <fullName evidence="2">Uncharacterized protein</fullName>
    </submittedName>
</protein>
<keyword evidence="1" id="KW-0472">Membrane</keyword>
<comment type="caution">
    <text evidence="2">The sequence shown here is derived from an EMBL/GenBank/DDBJ whole genome shotgun (WGS) entry which is preliminary data.</text>
</comment>
<accession>K9EGW1</accession>
<dbReference type="EMBL" id="ADLF01000021">
    <property type="protein sequence ID" value="EKU88355.1"/>
    <property type="molecule type" value="Genomic_DNA"/>
</dbReference>
<dbReference type="Proteomes" id="UP000009872">
    <property type="component" value="Unassembled WGS sequence"/>
</dbReference>
<keyword evidence="1" id="KW-1133">Transmembrane helix</keyword>
<gene>
    <name evidence="2" type="ORF">HMPREF9447_04412</name>
</gene>